<dbReference type="PANTHER" id="PTHR48079">
    <property type="entry name" value="PROTEIN YEEZ"/>
    <property type="match status" value="1"/>
</dbReference>
<evidence type="ECO:0000313" key="3">
    <source>
        <dbReference type="Proteomes" id="UP000569914"/>
    </source>
</evidence>
<evidence type="ECO:0000313" key="2">
    <source>
        <dbReference type="EMBL" id="NYE73137.1"/>
    </source>
</evidence>
<reference evidence="2 3" key="1">
    <citation type="submission" date="2020-07" db="EMBL/GenBank/DDBJ databases">
        <title>Sequencing the genomes of 1000 actinobacteria strains.</title>
        <authorList>
            <person name="Klenk H.-P."/>
        </authorList>
    </citation>
    <scope>NUCLEOTIDE SEQUENCE [LARGE SCALE GENOMIC DNA]</scope>
    <source>
        <strain evidence="2 3">DSM 22083</strain>
    </source>
</reference>
<dbReference type="AlphaFoldDB" id="A0A7Y9IAC2"/>
<feature type="domain" description="NAD-dependent epimerase/dehydratase" evidence="1">
    <location>
        <begin position="3"/>
        <end position="231"/>
    </location>
</feature>
<gene>
    <name evidence="2" type="ORF">BKA15_004466</name>
</gene>
<dbReference type="InterPro" id="IPR051783">
    <property type="entry name" value="NAD(P)-dependent_oxidoreduct"/>
</dbReference>
<dbReference type="Proteomes" id="UP000569914">
    <property type="component" value="Unassembled WGS sequence"/>
</dbReference>
<name>A0A7Y9IAC2_9ACTN</name>
<sequence length="308" mass="32666">MKVLVAGATGVVGRRLVPMLLEQGHQVVGMIRSSRADDLAALGAEIVSVDALDASAVLEAVRKAEPEAIVHQLTALSGASMRNFDRGFARTNELRTTGTDNLLAAAKAVGVGRFVAQSYTNWTNDPNGPAVQDETAGLDPNPIPTQRQTLAGIAYLERVVPEAGGVVLRYGNFYGPGTHFSPGAEYEKLIRSGGFPIIGGGTGIWSFIHVDDAATAAIAALDHRAPGIYNVVDDEPAPVAEWLPELARELGAKPPRRVPTWLGRLLAGPAVAHLSTRVRGSSNAKAKAELGWTPRYASWRDGFRHGRG</sequence>
<evidence type="ECO:0000259" key="1">
    <source>
        <dbReference type="Pfam" id="PF01370"/>
    </source>
</evidence>
<dbReference type="RefSeq" id="WP_179754413.1">
    <property type="nucleotide sequence ID" value="NZ_JACCBU010000001.1"/>
</dbReference>
<dbReference type="PANTHER" id="PTHR48079:SF6">
    <property type="entry name" value="NAD(P)-BINDING DOMAIN-CONTAINING PROTEIN-RELATED"/>
    <property type="match status" value="1"/>
</dbReference>
<keyword evidence="3" id="KW-1185">Reference proteome</keyword>
<dbReference type="EMBL" id="JACCBU010000001">
    <property type="protein sequence ID" value="NYE73137.1"/>
    <property type="molecule type" value="Genomic_DNA"/>
</dbReference>
<dbReference type="GO" id="GO:0004029">
    <property type="term" value="F:aldehyde dehydrogenase (NAD+) activity"/>
    <property type="evidence" value="ECO:0007669"/>
    <property type="project" value="TreeGrafter"/>
</dbReference>
<comment type="caution">
    <text evidence="2">The sequence shown here is derived from an EMBL/GenBank/DDBJ whole genome shotgun (WGS) entry which is preliminary data.</text>
</comment>
<organism evidence="2 3">
    <name type="scientific">Microlunatus parietis</name>
    <dbReference type="NCBI Taxonomy" id="682979"/>
    <lineage>
        <taxon>Bacteria</taxon>
        <taxon>Bacillati</taxon>
        <taxon>Actinomycetota</taxon>
        <taxon>Actinomycetes</taxon>
        <taxon>Propionibacteriales</taxon>
        <taxon>Propionibacteriaceae</taxon>
        <taxon>Microlunatus</taxon>
    </lineage>
</organism>
<dbReference type="InterPro" id="IPR001509">
    <property type="entry name" value="Epimerase_deHydtase"/>
</dbReference>
<protein>
    <submittedName>
        <fullName evidence="2">Nucleoside-diphosphate-sugar epimerase</fullName>
    </submittedName>
</protein>
<dbReference type="SUPFAM" id="SSF51735">
    <property type="entry name" value="NAD(P)-binding Rossmann-fold domains"/>
    <property type="match status" value="1"/>
</dbReference>
<dbReference type="GO" id="GO:0005737">
    <property type="term" value="C:cytoplasm"/>
    <property type="evidence" value="ECO:0007669"/>
    <property type="project" value="TreeGrafter"/>
</dbReference>
<dbReference type="Pfam" id="PF01370">
    <property type="entry name" value="Epimerase"/>
    <property type="match status" value="1"/>
</dbReference>
<proteinExistence type="predicted"/>
<dbReference type="InterPro" id="IPR036291">
    <property type="entry name" value="NAD(P)-bd_dom_sf"/>
</dbReference>
<accession>A0A7Y9IAC2</accession>
<dbReference type="Gene3D" id="3.40.50.720">
    <property type="entry name" value="NAD(P)-binding Rossmann-like Domain"/>
    <property type="match status" value="1"/>
</dbReference>